<keyword evidence="7" id="KW-0862">Zinc</keyword>
<organism evidence="12 13">
    <name type="scientific">Daphnia magna</name>
    <dbReference type="NCBI Taxonomy" id="35525"/>
    <lineage>
        <taxon>Eukaryota</taxon>
        <taxon>Metazoa</taxon>
        <taxon>Ecdysozoa</taxon>
        <taxon>Arthropoda</taxon>
        <taxon>Crustacea</taxon>
        <taxon>Branchiopoda</taxon>
        <taxon>Diplostraca</taxon>
        <taxon>Cladocera</taxon>
        <taxon>Anomopoda</taxon>
        <taxon>Daphniidae</taxon>
        <taxon>Daphnia</taxon>
    </lineage>
</organism>
<feature type="compositionally biased region" description="Low complexity" evidence="9">
    <location>
        <begin position="541"/>
        <end position="566"/>
    </location>
</feature>
<comment type="catalytic activity">
    <reaction evidence="1">
        <text>S-ubiquitinyl-[E2 ubiquitin-conjugating enzyme]-L-cysteine + [acceptor protein]-L-lysine = [E2 ubiquitin-conjugating enzyme]-L-cysteine + N(6)-ubiquitinyl-[acceptor protein]-L-lysine.</text>
        <dbReference type="EC" id="2.3.2.27"/>
    </reaction>
</comment>
<dbReference type="GO" id="GO:0010646">
    <property type="term" value="P:regulation of cell communication"/>
    <property type="evidence" value="ECO:0007669"/>
    <property type="project" value="UniProtKB-ARBA"/>
</dbReference>
<dbReference type="STRING" id="35525.A0A0P5EMJ3"/>
<dbReference type="Pfam" id="PF05605">
    <property type="entry name" value="zf-Di19"/>
    <property type="match status" value="1"/>
</dbReference>
<evidence type="ECO:0000256" key="8">
    <source>
        <dbReference type="PROSITE-ProRule" id="PRU00228"/>
    </source>
</evidence>
<dbReference type="InterPro" id="IPR050774">
    <property type="entry name" value="KCMF1/Dystrophin"/>
</dbReference>
<feature type="compositionally biased region" description="Polar residues" evidence="9">
    <location>
        <begin position="490"/>
        <end position="510"/>
    </location>
</feature>
<dbReference type="InterPro" id="IPR043145">
    <property type="entry name" value="Znf_ZZ_sf"/>
</dbReference>
<accession>A0A0P5EMJ3</accession>
<dbReference type="PROSITE" id="PS01357">
    <property type="entry name" value="ZF_ZZ_1"/>
    <property type="match status" value="1"/>
</dbReference>
<gene>
    <name evidence="12" type="ORF">APZ42_030512</name>
</gene>
<evidence type="ECO:0000256" key="2">
    <source>
        <dbReference type="ARBA" id="ARBA00010938"/>
    </source>
</evidence>
<evidence type="ECO:0000259" key="10">
    <source>
        <dbReference type="PROSITE" id="PS50135"/>
    </source>
</evidence>
<evidence type="ECO:0000256" key="3">
    <source>
        <dbReference type="ARBA" id="ARBA00012483"/>
    </source>
</evidence>
<keyword evidence="6 8" id="KW-0863">Zinc-finger</keyword>
<evidence type="ECO:0000256" key="7">
    <source>
        <dbReference type="ARBA" id="ARBA00022833"/>
    </source>
</evidence>
<feature type="domain" description="ZZ-type" evidence="10">
    <location>
        <begin position="4"/>
        <end position="60"/>
    </location>
</feature>
<dbReference type="GO" id="GO:0008270">
    <property type="term" value="F:zinc ion binding"/>
    <property type="evidence" value="ECO:0007669"/>
    <property type="project" value="UniProtKB-KW"/>
</dbReference>
<dbReference type="PANTHER" id="PTHR12268:SF13">
    <property type="entry name" value="E3 UBIQUITIN-PROTEIN LIGASE KCMF1"/>
    <property type="match status" value="1"/>
</dbReference>
<reference evidence="12 13" key="2">
    <citation type="submission" date="2016-03" db="EMBL/GenBank/DDBJ databases">
        <title>EvidentialGene: Evidence-directed Construction of Genes on Genomes.</title>
        <authorList>
            <person name="Gilbert D.G."/>
            <person name="Choi J.-H."/>
            <person name="Mockaitis K."/>
            <person name="Colbourne J."/>
            <person name="Pfrender M."/>
        </authorList>
    </citation>
    <scope>NUCLEOTIDE SEQUENCE [LARGE SCALE GENOMIC DNA]</scope>
    <source>
        <strain evidence="12 13">Xinb3</strain>
        <tissue evidence="12">Complete organism</tissue>
    </source>
</reference>
<evidence type="ECO:0000256" key="9">
    <source>
        <dbReference type="SAM" id="MobiDB-lite"/>
    </source>
</evidence>
<dbReference type="PANTHER" id="PTHR12268">
    <property type="entry name" value="E3 UBIQUITIN-PROTEIN LIGASE KCMF1"/>
    <property type="match status" value="1"/>
</dbReference>
<dbReference type="SUPFAM" id="SSF57850">
    <property type="entry name" value="RING/U-box"/>
    <property type="match status" value="1"/>
</dbReference>
<evidence type="ECO:0000256" key="4">
    <source>
        <dbReference type="ARBA" id="ARBA00022679"/>
    </source>
</evidence>
<dbReference type="InterPro" id="IPR008598">
    <property type="entry name" value="Di19_Zn-bd"/>
</dbReference>
<keyword evidence="13" id="KW-1185">Reference proteome</keyword>
<feature type="compositionally biased region" description="Basic and acidic residues" evidence="9">
    <location>
        <begin position="202"/>
        <end position="212"/>
    </location>
</feature>
<dbReference type="GO" id="GO:0023051">
    <property type="term" value="P:regulation of signaling"/>
    <property type="evidence" value="ECO:0007669"/>
    <property type="project" value="UniProtKB-ARBA"/>
</dbReference>
<evidence type="ECO:0000256" key="5">
    <source>
        <dbReference type="ARBA" id="ARBA00022723"/>
    </source>
</evidence>
<dbReference type="GO" id="GO:0099536">
    <property type="term" value="P:synaptic signaling"/>
    <property type="evidence" value="ECO:0007669"/>
    <property type="project" value="TreeGrafter"/>
</dbReference>
<feature type="compositionally biased region" description="Low complexity" evidence="9">
    <location>
        <begin position="182"/>
        <end position="201"/>
    </location>
</feature>
<dbReference type="EMBL" id="GDIQ01002724">
    <property type="protein sequence ID" value="JAN92013.1"/>
    <property type="molecule type" value="Transcribed_RNA"/>
</dbReference>
<keyword evidence="5" id="KW-0479">Metal-binding</keyword>
<dbReference type="AlphaFoldDB" id="A0A0P5EMJ3"/>
<keyword evidence="12" id="KW-0406">Ion transport</keyword>
<feature type="region of interest" description="Disordered" evidence="9">
    <location>
        <begin position="263"/>
        <end position="287"/>
    </location>
</feature>
<dbReference type="OrthoDB" id="7873042at2759"/>
<proteinExistence type="inferred from homology"/>
<evidence type="ECO:0000313" key="12">
    <source>
        <dbReference type="EMBL" id="KZS06034.1"/>
    </source>
</evidence>
<sequence>MSRHEGVSCDSCIKGNFRGLRFKCLICYDYDLCATCYEAGATNTRHTADHPMQCILTRSDYDTFYGGESISSDTTQSFTCPYCGKLGYTETGLYDHVTADHTETPYEVVCPICASLPGGEPNQVTEDFAAHLTMEHRGGIIGHNGVLREEEPGGIGRGVRRIPHPARGSSGPRTRRPNMHFTSTGSVLTSSGSTPGSNSSSSRERDREREREAMDPIAELLSQLSGVRRGLSGVSGASGLGSVLGLGALGSLGGALGSLGANLSGPSPGSSSSGLPTPSGRGRLLGLVGRDNAGAFSELVSNGASGQSQPQLERHQALRLPRRQTQVISAPSTFSSTNVNTGAAPNGSGSVVPTNISVGSRDSTSNSHLLLSRLGNVLKDDRKESNSKTCQDRSLFIQDLILSTLAAGFELDIDRDLTTPLSSVDLSRDVLPTDPPPKNDLTSTRANHVGGAPVTSTTSTTLGTVGISAADTMVVSPSTSVTAASAFPEGSSNSRPATVISSSPLSTRPKQTVHHNEPKGSGNSTSTVTGRRVTHHQAPTSSMRVSSASSSNSLSSSSRPPVHSSTGGVGSGSVGSMVRSRSHGTNGASGATGSSTGAPSGLLRKPVRPQTSHPPPPPSSH</sequence>
<comment type="similarity">
    <text evidence="2">Belongs to the KCMF1 family.</text>
</comment>
<dbReference type="SMART" id="SM00291">
    <property type="entry name" value="ZnF_ZZ"/>
    <property type="match status" value="1"/>
</dbReference>
<reference evidence="11" key="1">
    <citation type="submission" date="2015-10" db="EMBL/GenBank/DDBJ databases">
        <title>EvidentialGene: Evidence-directed Construction of Complete mRNA Transcriptomes without Genomes.</title>
        <authorList>
            <person name="Gilbert D.G."/>
        </authorList>
    </citation>
    <scope>NUCLEOTIDE SEQUENCE</scope>
</reference>
<dbReference type="EMBL" id="LRGB01002849">
    <property type="protein sequence ID" value="KZS06034.1"/>
    <property type="molecule type" value="Genomic_DNA"/>
</dbReference>
<evidence type="ECO:0000313" key="13">
    <source>
        <dbReference type="Proteomes" id="UP000076858"/>
    </source>
</evidence>
<keyword evidence="12" id="KW-0407">Ion channel</keyword>
<keyword evidence="11" id="KW-0436">Ligase</keyword>
<feature type="region of interest" description="Disordered" evidence="9">
    <location>
        <begin position="484"/>
        <end position="621"/>
    </location>
</feature>
<dbReference type="CDD" id="cd02338">
    <property type="entry name" value="ZZ_PCMF_like"/>
    <property type="match status" value="1"/>
</dbReference>
<keyword evidence="4" id="KW-0808">Transferase</keyword>
<feature type="compositionally biased region" description="Pro residues" evidence="9">
    <location>
        <begin position="612"/>
        <end position="621"/>
    </location>
</feature>
<dbReference type="GO" id="GO:0034220">
    <property type="term" value="P:monoatomic ion transmembrane transport"/>
    <property type="evidence" value="ECO:0007669"/>
    <property type="project" value="UniProtKB-KW"/>
</dbReference>
<dbReference type="InterPro" id="IPR000433">
    <property type="entry name" value="Znf_ZZ"/>
</dbReference>
<evidence type="ECO:0000313" key="11">
    <source>
        <dbReference type="EMBL" id="JAN92013.1"/>
    </source>
</evidence>
<feature type="region of interest" description="Disordered" evidence="9">
    <location>
        <begin position="144"/>
        <end position="212"/>
    </location>
</feature>
<evidence type="ECO:0000256" key="6">
    <source>
        <dbReference type="ARBA" id="ARBA00022771"/>
    </source>
</evidence>
<evidence type="ECO:0000256" key="1">
    <source>
        <dbReference type="ARBA" id="ARBA00000900"/>
    </source>
</evidence>
<dbReference type="PROSITE" id="PS50135">
    <property type="entry name" value="ZF_ZZ_2"/>
    <property type="match status" value="1"/>
</dbReference>
<dbReference type="GO" id="GO:0016874">
    <property type="term" value="F:ligase activity"/>
    <property type="evidence" value="ECO:0007669"/>
    <property type="project" value="UniProtKB-KW"/>
</dbReference>
<name>A0A0P5EMJ3_9CRUS</name>
<dbReference type="EC" id="2.3.2.27" evidence="3"/>
<dbReference type="GO" id="GO:0045202">
    <property type="term" value="C:synapse"/>
    <property type="evidence" value="ECO:0007669"/>
    <property type="project" value="GOC"/>
</dbReference>
<feature type="compositionally biased region" description="Low complexity" evidence="9">
    <location>
        <begin position="574"/>
        <end position="601"/>
    </location>
</feature>
<dbReference type="Proteomes" id="UP000076858">
    <property type="component" value="Unassembled WGS sequence"/>
</dbReference>
<keyword evidence="12" id="KW-0813">Transport</keyword>
<dbReference type="Pfam" id="PF00569">
    <property type="entry name" value="ZZ"/>
    <property type="match status" value="1"/>
</dbReference>
<dbReference type="GO" id="GO:0061630">
    <property type="term" value="F:ubiquitin protein ligase activity"/>
    <property type="evidence" value="ECO:0007669"/>
    <property type="project" value="UniProtKB-EC"/>
</dbReference>
<dbReference type="GO" id="GO:0005886">
    <property type="term" value="C:plasma membrane"/>
    <property type="evidence" value="ECO:0007669"/>
    <property type="project" value="TreeGrafter"/>
</dbReference>
<dbReference type="Gene3D" id="3.30.60.90">
    <property type="match status" value="1"/>
</dbReference>
<feature type="region of interest" description="Disordered" evidence="9">
    <location>
        <begin position="426"/>
        <end position="457"/>
    </location>
</feature>
<protein>
    <recommendedName>
        <fullName evidence="3">RING-type E3 ubiquitin transferase</fullName>
        <ecNumber evidence="3">2.3.2.27</ecNumber>
    </recommendedName>
</protein>